<sequence length="179" mass="20867">LFSILLSFRIHTYVFTADIKQMYRKVLIHDKQRDFQRILWRNDPNQTIQTFRLKTVTYGTASAPFLAIRTLFKLADDEGSSYPSAALVLKRDFYVDDVLTGGDNLQAMIELQTNLIQLLKAGKFELRKWCANHPLLLQNIPKEYIEANFLVDEADKSIKALGIYWYPLNDTFRFKINPT</sequence>
<name>A0A170WHW5_TRIIF</name>
<protein>
    <submittedName>
        <fullName evidence="1">Gag-pol protein</fullName>
    </submittedName>
</protein>
<evidence type="ECO:0000313" key="1">
    <source>
        <dbReference type="EMBL" id="JAR97699.1"/>
    </source>
</evidence>
<organism evidence="1">
    <name type="scientific">Triatoma infestans</name>
    <name type="common">Assassin bug</name>
    <dbReference type="NCBI Taxonomy" id="30076"/>
    <lineage>
        <taxon>Eukaryota</taxon>
        <taxon>Metazoa</taxon>
        <taxon>Ecdysozoa</taxon>
        <taxon>Arthropoda</taxon>
        <taxon>Hexapoda</taxon>
        <taxon>Insecta</taxon>
        <taxon>Pterygota</taxon>
        <taxon>Neoptera</taxon>
        <taxon>Paraneoptera</taxon>
        <taxon>Hemiptera</taxon>
        <taxon>Heteroptera</taxon>
        <taxon>Panheteroptera</taxon>
        <taxon>Cimicomorpha</taxon>
        <taxon>Reduviidae</taxon>
        <taxon>Triatominae</taxon>
        <taxon>Triatoma</taxon>
    </lineage>
</organism>
<dbReference type="EMBL" id="GEMB01005623">
    <property type="protein sequence ID" value="JAR97699.1"/>
    <property type="molecule type" value="Transcribed_RNA"/>
</dbReference>
<reference evidence="1" key="2">
    <citation type="journal article" date="2017" name="J. Med. Entomol.">
        <title>Transcriptome Analysis of the Triatoma infestans (Hemiptera: Reduviidae) Integument.</title>
        <authorList>
            <person name="Calderon-Fernandez G.M."/>
            <person name="Moriconi D.E."/>
            <person name="Dulbecco A.B."/>
            <person name="Juarez M.P."/>
        </authorList>
    </citation>
    <scope>NUCLEOTIDE SEQUENCE</scope>
    <source>
        <strain evidence="1">Int1</strain>
        <tissue evidence="1">Integument</tissue>
    </source>
</reference>
<dbReference type="AlphaFoldDB" id="A0A170WHW5"/>
<proteinExistence type="predicted"/>
<dbReference type="InterPro" id="IPR043502">
    <property type="entry name" value="DNA/RNA_pol_sf"/>
</dbReference>
<dbReference type="PANTHER" id="PTHR47331">
    <property type="entry name" value="PHD-TYPE DOMAIN-CONTAINING PROTEIN"/>
    <property type="match status" value="1"/>
</dbReference>
<accession>A0A170WHW5</accession>
<feature type="non-terminal residue" evidence="1">
    <location>
        <position position="1"/>
    </location>
</feature>
<dbReference type="GO" id="GO:0071897">
    <property type="term" value="P:DNA biosynthetic process"/>
    <property type="evidence" value="ECO:0007669"/>
    <property type="project" value="UniProtKB-ARBA"/>
</dbReference>
<dbReference type="SUPFAM" id="SSF56672">
    <property type="entry name" value="DNA/RNA polymerases"/>
    <property type="match status" value="1"/>
</dbReference>
<reference evidence="1" key="1">
    <citation type="submission" date="2016-04" db="EMBL/GenBank/DDBJ databases">
        <authorList>
            <person name="Calderon-Fernandez G.M.Sr."/>
        </authorList>
    </citation>
    <scope>NUCLEOTIDE SEQUENCE</scope>
    <source>
        <strain evidence="1">Int1</strain>
        <tissue evidence="1">Integument</tissue>
    </source>
</reference>
<feature type="non-terminal residue" evidence="1">
    <location>
        <position position="179"/>
    </location>
</feature>